<keyword evidence="2" id="KW-1185">Reference proteome</keyword>
<dbReference type="Proteomes" id="UP000801492">
    <property type="component" value="Unassembled WGS sequence"/>
</dbReference>
<evidence type="ECO:0000313" key="1">
    <source>
        <dbReference type="EMBL" id="KAF2884415.1"/>
    </source>
</evidence>
<name>A0A8K0FXR1_IGNLU</name>
<sequence>MARSKDVNLLREDLQNLPRHVFGVHNNCRPEVCKRKDKNEVNLLEVLEPKLLEEVSKAIDNIKDTCPSYQNSPEERELILLSGPNAEQALPDLPEEEFLRTKKRKLEEIESCTNDI</sequence>
<protein>
    <submittedName>
        <fullName evidence="1">Uncharacterized protein</fullName>
    </submittedName>
</protein>
<dbReference type="AlphaFoldDB" id="A0A8K0FXR1"/>
<evidence type="ECO:0000313" key="2">
    <source>
        <dbReference type="Proteomes" id="UP000801492"/>
    </source>
</evidence>
<comment type="caution">
    <text evidence="1">The sequence shown here is derived from an EMBL/GenBank/DDBJ whole genome shotgun (WGS) entry which is preliminary data.</text>
</comment>
<organism evidence="1 2">
    <name type="scientific">Ignelater luminosus</name>
    <name type="common">Cucubano</name>
    <name type="synonym">Pyrophorus luminosus</name>
    <dbReference type="NCBI Taxonomy" id="2038154"/>
    <lineage>
        <taxon>Eukaryota</taxon>
        <taxon>Metazoa</taxon>
        <taxon>Ecdysozoa</taxon>
        <taxon>Arthropoda</taxon>
        <taxon>Hexapoda</taxon>
        <taxon>Insecta</taxon>
        <taxon>Pterygota</taxon>
        <taxon>Neoptera</taxon>
        <taxon>Endopterygota</taxon>
        <taxon>Coleoptera</taxon>
        <taxon>Polyphaga</taxon>
        <taxon>Elateriformia</taxon>
        <taxon>Elateroidea</taxon>
        <taxon>Elateridae</taxon>
        <taxon>Agrypninae</taxon>
        <taxon>Pyrophorini</taxon>
        <taxon>Ignelater</taxon>
    </lineage>
</organism>
<reference evidence="1" key="1">
    <citation type="submission" date="2019-08" db="EMBL/GenBank/DDBJ databases">
        <title>The genome of the North American firefly Photinus pyralis.</title>
        <authorList>
            <consortium name="Photinus pyralis genome working group"/>
            <person name="Fallon T.R."/>
            <person name="Sander Lower S.E."/>
            <person name="Weng J.-K."/>
        </authorList>
    </citation>
    <scope>NUCLEOTIDE SEQUENCE</scope>
    <source>
        <strain evidence="1">TRF0915ILg1</strain>
        <tissue evidence="1">Whole body</tissue>
    </source>
</reference>
<dbReference type="EMBL" id="VTPC01090177">
    <property type="protein sequence ID" value="KAF2884415.1"/>
    <property type="molecule type" value="Genomic_DNA"/>
</dbReference>
<proteinExistence type="predicted"/>
<gene>
    <name evidence="1" type="ORF">ILUMI_21755</name>
</gene>
<accession>A0A8K0FXR1</accession>